<sequence>MSLYHEAAEALSAPSSAGGSFKSRVFNNKKLKSPAAQVYALAVETCKWSAILSEVVDAAGLLRLERKLTPVLALLLTHDLLLSRGGVALPQSHGLRAAVDRHRARLTSELTRARIRRRAASLDDLRAQVDLDADPEGRHPRWARVNALRSDVETQLSTTFRTFARVLSVEALMASTLATRSVYVDEHVPNLVAVTPGVDLTKTEAYRSGALILQDKASCFPAYLLDPHAEHGDVIDSCAAPGNKTTHLAAIMSTHAPDVPGAKKPTIYAFERDDRRALTLEKMVKTAGSKPMTRIGLGQDFLDVDPNADTYKDVGALLLDPSCSGSGIVGRDSMPELHLPTAVGNKETKTKPAADSRKRKREDTTTAPSPVLVDDDGNTTTLSRHDLQTRLNALAGFQLTLLQHAMTFPSARRITYSTCSIHAEENEHVVLRALASDVARRRGWRVLPRGEQVTGMREWPVRGEPAACVLEDVAVEDPALVAEACIRTYKGDGRGVMGFFVAAFVRDDDAPVDEDGPYIRDDEGAVMRDVTGMPVLKTTGEPVSLDVEGTSDKDDSASSEDESSSSESWEGFDE</sequence>
<dbReference type="Gene3D" id="3.40.50.150">
    <property type="entry name" value="Vaccinia Virus protein VP39"/>
    <property type="match status" value="1"/>
</dbReference>
<evidence type="ECO:0000256" key="3">
    <source>
        <dbReference type="ARBA" id="ARBA00022691"/>
    </source>
</evidence>
<dbReference type="Proteomes" id="UP000813385">
    <property type="component" value="Unassembled WGS sequence"/>
</dbReference>
<reference evidence="8" key="1">
    <citation type="journal article" date="2021" name="Nat. Commun.">
        <title>Genetic determinants of endophytism in the Arabidopsis root mycobiome.</title>
        <authorList>
            <person name="Mesny F."/>
            <person name="Miyauchi S."/>
            <person name="Thiergart T."/>
            <person name="Pickel B."/>
            <person name="Atanasova L."/>
            <person name="Karlsson M."/>
            <person name="Huettel B."/>
            <person name="Barry K.W."/>
            <person name="Haridas S."/>
            <person name="Chen C."/>
            <person name="Bauer D."/>
            <person name="Andreopoulos W."/>
            <person name="Pangilinan J."/>
            <person name="LaButti K."/>
            <person name="Riley R."/>
            <person name="Lipzen A."/>
            <person name="Clum A."/>
            <person name="Drula E."/>
            <person name="Henrissat B."/>
            <person name="Kohler A."/>
            <person name="Grigoriev I.V."/>
            <person name="Martin F.M."/>
            <person name="Hacquard S."/>
        </authorList>
    </citation>
    <scope>NUCLEOTIDE SEQUENCE</scope>
    <source>
        <strain evidence="8">MPI-CAGE-AT-0016</strain>
    </source>
</reference>
<dbReference type="GO" id="GO:0005730">
    <property type="term" value="C:nucleolus"/>
    <property type="evidence" value="ECO:0007669"/>
    <property type="project" value="TreeGrafter"/>
</dbReference>
<dbReference type="PROSITE" id="PS51686">
    <property type="entry name" value="SAM_MT_RSMB_NOP"/>
    <property type="match status" value="1"/>
</dbReference>
<protein>
    <submittedName>
        <fullName evidence="8">S-adenosyl-L-methionine-dependent methyltransferase</fullName>
    </submittedName>
</protein>
<dbReference type="SUPFAM" id="SSF53335">
    <property type="entry name" value="S-adenosyl-L-methionine-dependent methyltransferases"/>
    <property type="match status" value="1"/>
</dbReference>
<dbReference type="GO" id="GO:0003723">
    <property type="term" value="F:RNA binding"/>
    <property type="evidence" value="ECO:0007669"/>
    <property type="project" value="UniProtKB-UniRule"/>
</dbReference>
<organism evidence="8 9">
    <name type="scientific">Plectosphaerella cucumerina</name>
    <dbReference type="NCBI Taxonomy" id="40658"/>
    <lineage>
        <taxon>Eukaryota</taxon>
        <taxon>Fungi</taxon>
        <taxon>Dikarya</taxon>
        <taxon>Ascomycota</taxon>
        <taxon>Pezizomycotina</taxon>
        <taxon>Sordariomycetes</taxon>
        <taxon>Hypocreomycetidae</taxon>
        <taxon>Glomerellales</taxon>
        <taxon>Plectosphaerellaceae</taxon>
        <taxon>Plectosphaerella</taxon>
    </lineage>
</organism>
<name>A0A8K0TA78_9PEZI</name>
<comment type="similarity">
    <text evidence="5">Belongs to the class I-like SAM-binding methyltransferase superfamily. RsmB/NOP family.</text>
</comment>
<dbReference type="InterPro" id="IPR049561">
    <property type="entry name" value="NSUN5_7_fdxn-like"/>
</dbReference>
<dbReference type="FunFam" id="3.30.70.1170:FF:000006">
    <property type="entry name" value="NOL1/NOP2/Sun domain family protein"/>
    <property type="match status" value="1"/>
</dbReference>
<dbReference type="PRINTS" id="PR02008">
    <property type="entry name" value="RCMTFAMILY"/>
</dbReference>
<feature type="binding site" evidence="5">
    <location>
        <position position="271"/>
    </location>
    <ligand>
        <name>S-adenosyl-L-methionine</name>
        <dbReference type="ChEBI" id="CHEBI:59789"/>
    </ligand>
</feature>
<keyword evidence="1 5" id="KW-0489">Methyltransferase</keyword>
<accession>A0A8K0TA78</accession>
<proteinExistence type="inferred from homology"/>
<dbReference type="Pfam" id="PF01189">
    <property type="entry name" value="Methyltr_RsmB-F"/>
    <property type="match status" value="1"/>
</dbReference>
<dbReference type="GO" id="GO:0008173">
    <property type="term" value="F:RNA methyltransferase activity"/>
    <property type="evidence" value="ECO:0007669"/>
    <property type="project" value="InterPro"/>
</dbReference>
<evidence type="ECO:0000313" key="8">
    <source>
        <dbReference type="EMBL" id="KAH7354145.1"/>
    </source>
</evidence>
<dbReference type="PANTHER" id="PTHR22807:SF4">
    <property type="entry name" value="28S RRNA (CYTOSINE-C(5))-METHYLTRANSFERASE"/>
    <property type="match status" value="1"/>
</dbReference>
<feature type="active site" description="Nucleophile" evidence="5">
    <location>
        <position position="419"/>
    </location>
</feature>
<evidence type="ECO:0000256" key="1">
    <source>
        <dbReference type="ARBA" id="ARBA00022603"/>
    </source>
</evidence>
<dbReference type="InterPro" id="IPR001678">
    <property type="entry name" value="MeTrfase_RsmB-F_NOP2_dom"/>
</dbReference>
<dbReference type="EMBL" id="JAGPXD010000005">
    <property type="protein sequence ID" value="KAH7354145.1"/>
    <property type="molecule type" value="Genomic_DNA"/>
</dbReference>
<feature type="compositionally biased region" description="Basic and acidic residues" evidence="6">
    <location>
        <begin position="346"/>
        <end position="364"/>
    </location>
</feature>
<gene>
    <name evidence="8" type="ORF">B0T11DRAFT_342288</name>
</gene>
<keyword evidence="9" id="KW-1185">Reference proteome</keyword>
<evidence type="ECO:0000256" key="6">
    <source>
        <dbReference type="SAM" id="MobiDB-lite"/>
    </source>
</evidence>
<evidence type="ECO:0000256" key="4">
    <source>
        <dbReference type="ARBA" id="ARBA00022884"/>
    </source>
</evidence>
<dbReference type="OrthoDB" id="435282at2759"/>
<feature type="compositionally biased region" description="Acidic residues" evidence="6">
    <location>
        <begin position="557"/>
        <end position="574"/>
    </location>
</feature>
<feature type="binding site" evidence="5">
    <location>
        <begin position="238"/>
        <end position="244"/>
    </location>
    <ligand>
        <name>S-adenosyl-L-methionine</name>
        <dbReference type="ChEBI" id="CHEBI:59789"/>
    </ligand>
</feature>
<feature type="region of interest" description="Disordered" evidence="6">
    <location>
        <begin position="331"/>
        <end position="380"/>
    </location>
</feature>
<dbReference type="InterPro" id="IPR048889">
    <property type="entry name" value="NSUN5_RCM1_N"/>
</dbReference>
<dbReference type="AlphaFoldDB" id="A0A8K0TA78"/>
<evidence type="ECO:0000256" key="5">
    <source>
        <dbReference type="PROSITE-ProRule" id="PRU01023"/>
    </source>
</evidence>
<dbReference type="GO" id="GO:0070475">
    <property type="term" value="P:rRNA base methylation"/>
    <property type="evidence" value="ECO:0007669"/>
    <property type="project" value="TreeGrafter"/>
</dbReference>
<comment type="caution">
    <text evidence="8">The sequence shown here is derived from an EMBL/GenBank/DDBJ whole genome shotgun (WGS) entry which is preliminary data.</text>
</comment>
<dbReference type="InterPro" id="IPR023267">
    <property type="entry name" value="RCMT"/>
</dbReference>
<dbReference type="InterPro" id="IPR029063">
    <property type="entry name" value="SAM-dependent_MTases_sf"/>
</dbReference>
<evidence type="ECO:0000259" key="7">
    <source>
        <dbReference type="PROSITE" id="PS51686"/>
    </source>
</evidence>
<dbReference type="PANTHER" id="PTHR22807">
    <property type="entry name" value="NOP2 YEAST -RELATED NOL1/NOP2/FMU SUN DOMAIN-CONTAINING"/>
    <property type="match status" value="1"/>
</dbReference>
<dbReference type="InterPro" id="IPR049560">
    <property type="entry name" value="MeTrfase_RsmB-F_NOP2_cat"/>
</dbReference>
<feature type="domain" description="SAM-dependent MTase RsmB/NOP-type" evidence="7">
    <location>
        <begin position="131"/>
        <end position="507"/>
    </location>
</feature>
<keyword evidence="2 5" id="KW-0808">Transferase</keyword>
<feature type="binding site" evidence="5">
    <location>
        <position position="320"/>
    </location>
    <ligand>
        <name>S-adenosyl-L-methionine</name>
        <dbReference type="ChEBI" id="CHEBI:59789"/>
    </ligand>
</feature>
<feature type="region of interest" description="Disordered" evidence="6">
    <location>
        <begin position="533"/>
        <end position="574"/>
    </location>
</feature>
<keyword evidence="4 5" id="KW-0694">RNA-binding</keyword>
<dbReference type="Pfam" id="PF21148">
    <property type="entry name" value="NSUN5_fdxn-like"/>
    <property type="match status" value="1"/>
</dbReference>
<feature type="binding site" evidence="5">
    <location>
        <position position="300"/>
    </location>
    <ligand>
        <name>S-adenosyl-L-methionine</name>
        <dbReference type="ChEBI" id="CHEBI:59789"/>
    </ligand>
</feature>
<evidence type="ECO:0000256" key="2">
    <source>
        <dbReference type="ARBA" id="ARBA00022679"/>
    </source>
</evidence>
<dbReference type="Gene3D" id="3.30.70.1170">
    <property type="entry name" value="Sun protein, domain 3"/>
    <property type="match status" value="1"/>
</dbReference>
<keyword evidence="3 5" id="KW-0949">S-adenosyl-L-methionine</keyword>
<dbReference type="Pfam" id="PF21153">
    <property type="entry name" value="NSUN5_N"/>
    <property type="match status" value="1"/>
</dbReference>
<evidence type="ECO:0000313" key="9">
    <source>
        <dbReference type="Proteomes" id="UP000813385"/>
    </source>
</evidence>